<proteinExistence type="predicted"/>
<protein>
    <submittedName>
        <fullName evidence="2">Cfp10</fullName>
    </submittedName>
</protein>
<gene>
    <name evidence="2" type="primary">cfp10</name>
</gene>
<dbReference type="AlphaFoldDB" id="G4XR04"/>
<feature type="non-terminal residue" evidence="2">
    <location>
        <position position="1"/>
    </location>
</feature>
<evidence type="ECO:0000313" key="1">
    <source>
        <dbReference type="EMBL" id="AEP68524.1"/>
    </source>
</evidence>
<reference evidence="2" key="1">
    <citation type="journal article" date="2012" name="Emerg. Infect. Dis.">
        <title>Mycobacterium riyadhense pulmonary infection, France and Bahrain.</title>
        <authorList>
            <person name="Godreuil S."/>
            <person name="Marchandin H."/>
            <person name="Michon A.-L."/>
            <person name="Ponsada M."/>
            <person name="Chyderiotis G."/>
            <person name="Brisou P."/>
            <person name="Bhat A."/>
            <person name="Panteix G."/>
        </authorList>
    </citation>
    <scope>NUCLEOTIDE SEQUENCE</scope>
    <source>
        <strain evidence="2">3413-20.02.07</strain>
        <strain evidence="1">5049-02.02.06</strain>
    </source>
</reference>
<dbReference type="EMBL" id="JF896093">
    <property type="protein sequence ID" value="AEP68525.1"/>
    <property type="molecule type" value="Genomic_DNA"/>
</dbReference>
<name>G4XR04_9MYCO</name>
<evidence type="ECO:0000313" key="2">
    <source>
        <dbReference type="EMBL" id="AEP68525.1"/>
    </source>
</evidence>
<sequence>EAHLRGQRLLLLLVGLRVLDAGLTNIRRDLVEFRLLLVGRLLEAHHRGLGRLACRALPLTLQRRRGRLNLVDLGLQVARDPLEVTCLLREGSGIGLHLCHPGL</sequence>
<accession>G4XR04</accession>
<organism evidence="2">
    <name type="scientific">Mycobacterium riyadhense</name>
    <dbReference type="NCBI Taxonomy" id="486698"/>
    <lineage>
        <taxon>Bacteria</taxon>
        <taxon>Bacillati</taxon>
        <taxon>Actinomycetota</taxon>
        <taxon>Actinomycetes</taxon>
        <taxon>Mycobacteriales</taxon>
        <taxon>Mycobacteriaceae</taxon>
        <taxon>Mycobacterium</taxon>
    </lineage>
</organism>
<dbReference type="EMBL" id="JF896092">
    <property type="protein sequence ID" value="AEP68524.1"/>
    <property type="molecule type" value="Genomic_DNA"/>
</dbReference>
<feature type="non-terminal residue" evidence="2">
    <location>
        <position position="103"/>
    </location>
</feature>